<evidence type="ECO:0000313" key="1">
    <source>
        <dbReference type="EMBL" id="KAK1928874.1"/>
    </source>
</evidence>
<dbReference type="AlphaFoldDB" id="A0AAD9FZ10"/>
<comment type="caution">
    <text evidence="1">The sequence shown here is derived from an EMBL/GenBank/DDBJ whole genome shotgun (WGS) entry which is preliminary data.</text>
</comment>
<protein>
    <submittedName>
        <fullName evidence="1">Uncharacterized protein</fullName>
    </submittedName>
</protein>
<accession>A0AAD9FZ10</accession>
<evidence type="ECO:0000313" key="2">
    <source>
        <dbReference type="Proteomes" id="UP001259832"/>
    </source>
</evidence>
<sequence length="91" mass="10383">MTPVTGIHWRSEPEALQLEVITPSPRFSEIHQVVINVTCELSARRRIAGEASASTRQSLHRSHLKLWRRFASDRSRELRSEVLQLALPATL</sequence>
<organism evidence="1 2">
    <name type="scientific">Phytophthora citrophthora</name>
    <dbReference type="NCBI Taxonomy" id="4793"/>
    <lineage>
        <taxon>Eukaryota</taxon>
        <taxon>Sar</taxon>
        <taxon>Stramenopiles</taxon>
        <taxon>Oomycota</taxon>
        <taxon>Peronosporomycetes</taxon>
        <taxon>Peronosporales</taxon>
        <taxon>Peronosporaceae</taxon>
        <taxon>Phytophthora</taxon>
    </lineage>
</organism>
<dbReference type="Proteomes" id="UP001259832">
    <property type="component" value="Unassembled WGS sequence"/>
</dbReference>
<proteinExistence type="predicted"/>
<reference evidence="1" key="1">
    <citation type="submission" date="2023-08" db="EMBL/GenBank/DDBJ databases">
        <title>Reference Genome Resource for the Citrus Pathogen Phytophthora citrophthora.</title>
        <authorList>
            <person name="Moller H."/>
            <person name="Coetzee B."/>
            <person name="Rose L.J."/>
            <person name="Van Niekerk J.M."/>
        </authorList>
    </citation>
    <scope>NUCLEOTIDE SEQUENCE</scope>
    <source>
        <strain evidence="1">STE-U-9442</strain>
    </source>
</reference>
<gene>
    <name evidence="1" type="ORF">P3T76_015663</name>
</gene>
<dbReference type="EMBL" id="JASMQC010000056">
    <property type="protein sequence ID" value="KAK1928874.1"/>
    <property type="molecule type" value="Genomic_DNA"/>
</dbReference>
<name>A0AAD9FZ10_9STRA</name>
<keyword evidence="2" id="KW-1185">Reference proteome</keyword>